<dbReference type="GO" id="GO:0000976">
    <property type="term" value="F:transcription cis-regulatory region binding"/>
    <property type="evidence" value="ECO:0007669"/>
    <property type="project" value="TreeGrafter"/>
</dbReference>
<dbReference type="InterPro" id="IPR050109">
    <property type="entry name" value="HTH-type_TetR-like_transc_reg"/>
</dbReference>
<dbReference type="PROSITE" id="PS50977">
    <property type="entry name" value="HTH_TETR_2"/>
    <property type="match status" value="1"/>
</dbReference>
<evidence type="ECO:0000256" key="2">
    <source>
        <dbReference type="ARBA" id="ARBA00023125"/>
    </source>
</evidence>
<keyword evidence="3" id="KW-0804">Transcription</keyword>
<dbReference type="GO" id="GO:0003700">
    <property type="term" value="F:DNA-binding transcription factor activity"/>
    <property type="evidence" value="ECO:0007669"/>
    <property type="project" value="TreeGrafter"/>
</dbReference>
<sequence>MPKRSYVSSVRADAAAEKRSRVVEAATQLLREEHSITAFSLEAVAKAAGVTRLTVYNQFGSRQGLLEAVFDDIARRGRIMRLGEAWAAPDPRLGLDLLAEIFCEFWSSDPAIGRLQDAMLVDPEIAQALGERLGRGRQIIGALVGRLAEGRATAAQQCDTADLIFGLTGFAMFRLLASGRSAEAVCVLVKAACGDAIRRMLPDAS</sequence>
<proteinExistence type="predicted"/>
<dbReference type="RefSeq" id="WP_061538888.1">
    <property type="nucleotide sequence ID" value="NZ_CP013232.1"/>
</dbReference>
<dbReference type="Pfam" id="PF00440">
    <property type="entry name" value="TetR_N"/>
    <property type="match status" value="1"/>
</dbReference>
<keyword evidence="1" id="KW-0805">Transcription regulation</keyword>
<dbReference type="Proteomes" id="UP000072421">
    <property type="component" value="Chromosome"/>
</dbReference>
<keyword evidence="2 4" id="KW-0238">DNA-binding</keyword>
<reference evidence="6 7" key="1">
    <citation type="submission" date="2015-11" db="EMBL/GenBank/DDBJ databases">
        <title>Exploring the genomic traits of fungus-feeding bacterial genus Collimonas.</title>
        <authorList>
            <person name="Song C."/>
            <person name="Schmidt R."/>
            <person name="de Jager V."/>
            <person name="Krzyzanowska D."/>
            <person name="Jongedijk E."/>
            <person name="Cankar K."/>
            <person name="Beekwilder J."/>
            <person name="van Veen A."/>
            <person name="de Boer W."/>
            <person name="van Veen J.A."/>
            <person name="Garbeva P."/>
        </authorList>
    </citation>
    <scope>NUCLEOTIDE SEQUENCE [LARGE SCALE GENOMIC DNA]</scope>
    <source>
        <strain evidence="6 7">Ter6</strain>
    </source>
</reference>
<dbReference type="InterPro" id="IPR009057">
    <property type="entry name" value="Homeodomain-like_sf"/>
</dbReference>
<evidence type="ECO:0000256" key="1">
    <source>
        <dbReference type="ARBA" id="ARBA00023015"/>
    </source>
</evidence>
<gene>
    <name evidence="6" type="ORF">CFter6_0928</name>
</gene>
<feature type="DNA-binding region" description="H-T-H motif" evidence="4">
    <location>
        <begin position="40"/>
        <end position="59"/>
    </location>
</feature>
<dbReference type="OrthoDB" id="116240at2"/>
<name>A0A127P8A0_9BURK</name>
<dbReference type="PANTHER" id="PTHR30055:SF151">
    <property type="entry name" value="TRANSCRIPTIONAL REGULATORY PROTEIN"/>
    <property type="match status" value="1"/>
</dbReference>
<dbReference type="SUPFAM" id="SSF46689">
    <property type="entry name" value="Homeodomain-like"/>
    <property type="match status" value="1"/>
</dbReference>
<dbReference type="InterPro" id="IPR001647">
    <property type="entry name" value="HTH_TetR"/>
</dbReference>
<protein>
    <submittedName>
        <fullName evidence="6">Bacterial regulatory s, tetR family protein</fullName>
    </submittedName>
</protein>
<evidence type="ECO:0000256" key="4">
    <source>
        <dbReference type="PROSITE-ProRule" id="PRU00335"/>
    </source>
</evidence>
<dbReference type="PATRIC" id="fig|158899.10.peg.946"/>
<evidence type="ECO:0000313" key="6">
    <source>
        <dbReference type="EMBL" id="AMO93651.1"/>
    </source>
</evidence>
<evidence type="ECO:0000259" key="5">
    <source>
        <dbReference type="PROSITE" id="PS50977"/>
    </source>
</evidence>
<evidence type="ECO:0000313" key="7">
    <source>
        <dbReference type="Proteomes" id="UP000072421"/>
    </source>
</evidence>
<dbReference type="Gene3D" id="1.10.357.10">
    <property type="entry name" value="Tetracycline Repressor, domain 2"/>
    <property type="match status" value="1"/>
</dbReference>
<dbReference type="AlphaFoldDB" id="A0A127P8A0"/>
<evidence type="ECO:0000256" key="3">
    <source>
        <dbReference type="ARBA" id="ARBA00023163"/>
    </source>
</evidence>
<dbReference type="PANTHER" id="PTHR30055">
    <property type="entry name" value="HTH-TYPE TRANSCRIPTIONAL REGULATOR RUTR"/>
    <property type="match status" value="1"/>
</dbReference>
<organism evidence="6">
    <name type="scientific">Collimonas fungivorans</name>
    <dbReference type="NCBI Taxonomy" id="158899"/>
    <lineage>
        <taxon>Bacteria</taxon>
        <taxon>Pseudomonadati</taxon>
        <taxon>Pseudomonadota</taxon>
        <taxon>Betaproteobacteria</taxon>
        <taxon>Burkholderiales</taxon>
        <taxon>Oxalobacteraceae</taxon>
        <taxon>Collimonas</taxon>
    </lineage>
</organism>
<feature type="domain" description="HTH tetR-type" evidence="5">
    <location>
        <begin position="16"/>
        <end position="77"/>
    </location>
</feature>
<accession>A0A127P8A0</accession>
<dbReference type="EMBL" id="CP013232">
    <property type="protein sequence ID" value="AMO93651.1"/>
    <property type="molecule type" value="Genomic_DNA"/>
</dbReference>